<evidence type="ECO:0000313" key="2">
    <source>
        <dbReference type="EMBL" id="KAJ7343221.1"/>
    </source>
</evidence>
<accession>A0AAD7EQ05</accession>
<organism evidence="2 3">
    <name type="scientific">Mycena albidolilacea</name>
    <dbReference type="NCBI Taxonomy" id="1033008"/>
    <lineage>
        <taxon>Eukaryota</taxon>
        <taxon>Fungi</taxon>
        <taxon>Dikarya</taxon>
        <taxon>Basidiomycota</taxon>
        <taxon>Agaricomycotina</taxon>
        <taxon>Agaricomycetes</taxon>
        <taxon>Agaricomycetidae</taxon>
        <taxon>Agaricales</taxon>
        <taxon>Marasmiineae</taxon>
        <taxon>Mycenaceae</taxon>
        <taxon>Mycena</taxon>
    </lineage>
</organism>
<dbReference type="AlphaFoldDB" id="A0AAD7EQ05"/>
<sequence>MESLQDAMGVSWNSARVGSFRNVVWSTAQHLKLDLDTRSERQDQTKWNKLLERVVEKFQDLDTYQGQWPVAMFYNRRVAGRKHYRHLHNKSTSVNSDSDDDERPLNANLGRLIGSRKTTSAAPRPENTAVKRTANSDSGSDEPSRKRSTRYFMDKTKNVPTSFSSANKRYYVGKNPNDFRRPLSSSSSSNVSPPRKNTSARAVALSDDSEPDEPLSSGSRADQSFRQGSSQTASQKSQVSSSQPTSQGSPTQSQTEAALTDWPVWCVFCQKKTPPTVPDQYTPELRQLFPISSKVPAIFAAIGILHDIHLRILVSIPKVECDAFLRSFIGIQYTQWERVQISAALDTYAKEHADDPLPYWEMEGCPIHENQHEVDVPSELLAALHRLGMEEVGPAAVFLGINTNADYRKACGSDRATIKDLLGHIVGITPSPFQKLMLELALKPAS</sequence>
<evidence type="ECO:0000256" key="1">
    <source>
        <dbReference type="SAM" id="MobiDB-lite"/>
    </source>
</evidence>
<dbReference type="EMBL" id="JARIHO010000023">
    <property type="protein sequence ID" value="KAJ7343221.1"/>
    <property type="molecule type" value="Genomic_DNA"/>
</dbReference>
<reference evidence="2" key="1">
    <citation type="submission" date="2023-03" db="EMBL/GenBank/DDBJ databases">
        <title>Massive genome expansion in bonnet fungi (Mycena s.s.) driven by repeated elements and novel gene families across ecological guilds.</title>
        <authorList>
            <consortium name="Lawrence Berkeley National Laboratory"/>
            <person name="Harder C.B."/>
            <person name="Miyauchi S."/>
            <person name="Viragh M."/>
            <person name="Kuo A."/>
            <person name="Thoen E."/>
            <person name="Andreopoulos B."/>
            <person name="Lu D."/>
            <person name="Skrede I."/>
            <person name="Drula E."/>
            <person name="Henrissat B."/>
            <person name="Morin E."/>
            <person name="Kohler A."/>
            <person name="Barry K."/>
            <person name="LaButti K."/>
            <person name="Morin E."/>
            <person name="Salamov A."/>
            <person name="Lipzen A."/>
            <person name="Mereny Z."/>
            <person name="Hegedus B."/>
            <person name="Baldrian P."/>
            <person name="Stursova M."/>
            <person name="Weitz H."/>
            <person name="Taylor A."/>
            <person name="Grigoriev I.V."/>
            <person name="Nagy L.G."/>
            <person name="Martin F."/>
            <person name="Kauserud H."/>
        </authorList>
    </citation>
    <scope>NUCLEOTIDE SEQUENCE</scope>
    <source>
        <strain evidence="2">CBHHK002</strain>
    </source>
</reference>
<dbReference type="Proteomes" id="UP001218218">
    <property type="component" value="Unassembled WGS sequence"/>
</dbReference>
<protein>
    <submittedName>
        <fullName evidence="2">Uncharacterized protein</fullName>
    </submittedName>
</protein>
<keyword evidence="3" id="KW-1185">Reference proteome</keyword>
<feature type="compositionally biased region" description="Polar residues" evidence="1">
    <location>
        <begin position="218"/>
        <end position="228"/>
    </location>
</feature>
<feature type="compositionally biased region" description="Low complexity" evidence="1">
    <location>
        <begin position="229"/>
        <end position="254"/>
    </location>
</feature>
<feature type="region of interest" description="Disordered" evidence="1">
    <location>
        <begin position="88"/>
        <end position="254"/>
    </location>
</feature>
<name>A0AAD7EQ05_9AGAR</name>
<comment type="caution">
    <text evidence="2">The sequence shown here is derived from an EMBL/GenBank/DDBJ whole genome shotgun (WGS) entry which is preliminary data.</text>
</comment>
<feature type="compositionally biased region" description="Polar residues" evidence="1">
    <location>
        <begin position="190"/>
        <end position="200"/>
    </location>
</feature>
<evidence type="ECO:0000313" key="3">
    <source>
        <dbReference type="Proteomes" id="UP001218218"/>
    </source>
</evidence>
<proteinExistence type="predicted"/>
<gene>
    <name evidence="2" type="ORF">DFH08DRAFT_962353</name>
</gene>
<feature type="compositionally biased region" description="Polar residues" evidence="1">
    <location>
        <begin position="158"/>
        <end position="167"/>
    </location>
</feature>